<dbReference type="RefSeq" id="WP_261493860.1">
    <property type="nucleotide sequence ID" value="NZ_JAOCQF010000001.1"/>
</dbReference>
<dbReference type="InterPro" id="IPR015323">
    <property type="entry name" value="FlavoCytC_S_DH_flav-bd"/>
</dbReference>
<evidence type="ECO:0000259" key="4">
    <source>
        <dbReference type="Pfam" id="PF09242"/>
    </source>
</evidence>
<dbReference type="InterPro" id="IPR023753">
    <property type="entry name" value="FAD/NAD-binding_dom"/>
</dbReference>
<name>A0ABT2NHP4_9RHOB</name>
<comment type="caution">
    <text evidence="6">The sequence shown here is derived from an EMBL/GenBank/DDBJ whole genome shotgun (WGS) entry which is preliminary data.</text>
</comment>
<dbReference type="InterPro" id="IPR037092">
    <property type="entry name" value="FlavoCytC_S_DH_flav-bd_sf"/>
</dbReference>
<keyword evidence="2" id="KW-0274">FAD</keyword>
<reference evidence="7" key="1">
    <citation type="submission" date="2023-07" db="EMBL/GenBank/DDBJ databases">
        <title>Defluviimonas sediminis sp. nov., isolated from mangrove sediment.</title>
        <authorList>
            <person name="Liu L."/>
            <person name="Li J."/>
            <person name="Huang Y."/>
            <person name="Pan J."/>
            <person name="Li M."/>
        </authorList>
    </citation>
    <scope>NUCLEOTIDE SEQUENCE [LARGE SCALE GENOMIC DNA]</scope>
    <source>
        <strain evidence="7">FT324</strain>
    </source>
</reference>
<dbReference type="InterPro" id="IPR006311">
    <property type="entry name" value="TAT_signal"/>
</dbReference>
<gene>
    <name evidence="6" type="ORF">N5I32_02765</name>
</gene>
<keyword evidence="7" id="KW-1185">Reference proteome</keyword>
<protein>
    <submittedName>
        <fullName evidence="6">NAD(P)/FAD-dependent oxidoreductase</fullName>
    </submittedName>
</protein>
<dbReference type="Proteomes" id="UP001205601">
    <property type="component" value="Unassembled WGS sequence"/>
</dbReference>
<evidence type="ECO:0000313" key="6">
    <source>
        <dbReference type="EMBL" id="MCT8328428.1"/>
    </source>
</evidence>
<dbReference type="EMBL" id="JAOCQF010000001">
    <property type="protein sequence ID" value="MCT8328428.1"/>
    <property type="molecule type" value="Genomic_DNA"/>
</dbReference>
<dbReference type="Gene3D" id="3.50.50.60">
    <property type="entry name" value="FAD/NAD(P)-binding domain"/>
    <property type="match status" value="2"/>
</dbReference>
<feature type="domain" description="Sulfide dehydrogenase [flavocytochrome c] flavoprotein chain central" evidence="5">
    <location>
        <begin position="162"/>
        <end position="277"/>
    </location>
</feature>
<dbReference type="SUPFAM" id="SSF55424">
    <property type="entry name" value="FAD/NAD-linked reductases, dimerisation (C-terminal) domain"/>
    <property type="match status" value="1"/>
</dbReference>
<dbReference type="InterPro" id="IPR049386">
    <property type="entry name" value="FCSD_central"/>
</dbReference>
<evidence type="ECO:0000259" key="5">
    <source>
        <dbReference type="Pfam" id="PF21706"/>
    </source>
</evidence>
<proteinExistence type="predicted"/>
<dbReference type="PROSITE" id="PS51318">
    <property type="entry name" value="TAT"/>
    <property type="match status" value="1"/>
</dbReference>
<dbReference type="Gene3D" id="3.90.760.10">
    <property type="entry name" value="Flavocytochrome c sulphide dehydrogenase, flavin-binding domain"/>
    <property type="match status" value="1"/>
</dbReference>
<accession>A0ABT2NHP4</accession>
<dbReference type="SUPFAM" id="SSF51905">
    <property type="entry name" value="FAD/NAD(P)-binding domain"/>
    <property type="match status" value="2"/>
</dbReference>
<evidence type="ECO:0000259" key="3">
    <source>
        <dbReference type="Pfam" id="PF07992"/>
    </source>
</evidence>
<dbReference type="Pfam" id="PF07992">
    <property type="entry name" value="Pyr_redox_2"/>
    <property type="match status" value="1"/>
</dbReference>
<dbReference type="InterPro" id="IPR016156">
    <property type="entry name" value="FAD/NAD-linked_Rdtase_dimer_sf"/>
</dbReference>
<evidence type="ECO:0000256" key="1">
    <source>
        <dbReference type="ARBA" id="ARBA00022630"/>
    </source>
</evidence>
<evidence type="ECO:0000313" key="7">
    <source>
        <dbReference type="Proteomes" id="UP001205601"/>
    </source>
</evidence>
<dbReference type="PANTHER" id="PTHR43755">
    <property type="match status" value="1"/>
</dbReference>
<feature type="domain" description="FAD/NAD(P)-binding" evidence="3">
    <location>
        <begin position="31"/>
        <end position="144"/>
    </location>
</feature>
<dbReference type="InterPro" id="IPR052541">
    <property type="entry name" value="SQRD"/>
</dbReference>
<sequence>MRLTRRTLVAAGASAVGLLAAPAAFGQARARVVVIGGGAGGASVARHLALSAAEAVEVTLVEASPVYTTCFFSNLYLGGLFPFDNLQFGYDGLTAAGVTVIHDRATGVDRDARTVTLAGGAVLPYDRLVLSPGIDFRDGAVPGWTLADAEVMPHAYKAGPQTLLLRRMVDAMPQGGLFVMIAPPNPYRCPPAPYERASMVAHRLRATNPTAKIMILDPKDSFSKQTLFEDGWLKHYDGMVEWVNPEFGGADVEVRPATMEVLIEGEAQKVDVCNVIPAQKAGAIADLAGLTDDSDWAPIDPASMRARDDADVWVLGDAAQAAEMPKSAVAAHSQAGVAVAAILGDLSGRPVPPALYVNTCWSALAPDDSVKVGGAYEPAADHIAAAESFISAADEDAETRRLTHAESFGWYAGLTAEIFG</sequence>
<dbReference type="Pfam" id="PF21706">
    <property type="entry name" value="FCSD_central"/>
    <property type="match status" value="1"/>
</dbReference>
<organism evidence="6 7">
    <name type="scientific">Albidovulum sediminis</name>
    <dbReference type="NCBI Taxonomy" id="3066345"/>
    <lineage>
        <taxon>Bacteria</taxon>
        <taxon>Pseudomonadati</taxon>
        <taxon>Pseudomonadota</taxon>
        <taxon>Alphaproteobacteria</taxon>
        <taxon>Rhodobacterales</taxon>
        <taxon>Paracoccaceae</taxon>
        <taxon>Albidovulum</taxon>
    </lineage>
</organism>
<dbReference type="Pfam" id="PF09242">
    <property type="entry name" value="FCSD-flav_bind"/>
    <property type="match status" value="1"/>
</dbReference>
<dbReference type="PANTHER" id="PTHR43755:SF1">
    <property type="entry name" value="FAD-DEPENDENT PYRIDINE NUCLEOTIDE-DISULPHIDE OXIDOREDUCTASE"/>
    <property type="match status" value="1"/>
</dbReference>
<evidence type="ECO:0000256" key="2">
    <source>
        <dbReference type="ARBA" id="ARBA00022827"/>
    </source>
</evidence>
<keyword evidence="1" id="KW-0285">Flavoprotein</keyword>
<feature type="domain" description="Flavocytochrome c sulphide dehydrogenase flavin-binding" evidence="4">
    <location>
        <begin position="352"/>
        <end position="419"/>
    </location>
</feature>
<dbReference type="InterPro" id="IPR036188">
    <property type="entry name" value="FAD/NAD-bd_sf"/>
</dbReference>